<feature type="region of interest" description="Disordered" evidence="1">
    <location>
        <begin position="35"/>
        <end position="66"/>
    </location>
</feature>
<accession>A0AAV0TVS8</accession>
<dbReference type="Proteomes" id="UP001162031">
    <property type="component" value="Unassembled WGS sequence"/>
</dbReference>
<organism evidence="2 3">
    <name type="scientific">Hyaloperonospora brassicae</name>
    <name type="common">Brassica downy mildew</name>
    <name type="synonym">Peronospora brassicae</name>
    <dbReference type="NCBI Taxonomy" id="162125"/>
    <lineage>
        <taxon>Eukaryota</taxon>
        <taxon>Sar</taxon>
        <taxon>Stramenopiles</taxon>
        <taxon>Oomycota</taxon>
        <taxon>Peronosporomycetes</taxon>
        <taxon>Peronosporales</taxon>
        <taxon>Peronosporaceae</taxon>
        <taxon>Hyaloperonospora</taxon>
    </lineage>
</organism>
<dbReference type="EMBL" id="CANTFL010000730">
    <property type="protein sequence ID" value="CAI5727074.1"/>
    <property type="molecule type" value="Genomic_DNA"/>
</dbReference>
<feature type="region of interest" description="Disordered" evidence="1">
    <location>
        <begin position="202"/>
        <end position="238"/>
    </location>
</feature>
<gene>
    <name evidence="2" type="ORF">HBR001_LOCUS4001</name>
</gene>
<reference evidence="2" key="1">
    <citation type="submission" date="2022-12" db="EMBL/GenBank/DDBJ databases">
        <authorList>
            <person name="Webb A."/>
        </authorList>
    </citation>
    <scope>NUCLEOTIDE SEQUENCE</scope>
    <source>
        <strain evidence="2">Hp1</strain>
    </source>
</reference>
<comment type="caution">
    <text evidence="2">The sequence shown here is derived from an EMBL/GenBank/DDBJ whole genome shotgun (WGS) entry which is preliminary data.</text>
</comment>
<protein>
    <submittedName>
        <fullName evidence="2">Uncharacterized protein</fullName>
    </submittedName>
</protein>
<evidence type="ECO:0000313" key="3">
    <source>
        <dbReference type="Proteomes" id="UP001162031"/>
    </source>
</evidence>
<proteinExistence type="predicted"/>
<name>A0AAV0TVS8_HYABA</name>
<evidence type="ECO:0000256" key="1">
    <source>
        <dbReference type="SAM" id="MobiDB-lite"/>
    </source>
</evidence>
<sequence>MTGESGANRTFRSIFGRQERLFDEVLDLEVDGRASIGAEDPSAGASVAVFDGDKGTSGDNDDENEDTDAMWHEELLLECDVAAKSGGGPLGLQLAQQRSMEAWADEDDEEDNWKDALQDRVDQLELAFLPHDGEDAVAAEDRHGLDQQSVCQLQTHELRTWHTEGKVANGAAASTLVDDARMRSISIDCIARDVQTVEHYRKRSRSLSDTTDMMESPHHSLSRKNSFGGSGRSCISRSGSRDIRGIEAPLPSDAARSMSPSAAVSVLSDTEAIRRFVLDDVKSMSMERLVSDAQRLHFLEDFYQNQRRQGLALPAVISTAASAPPPVSPSPAVSTL</sequence>
<dbReference type="AlphaFoldDB" id="A0AAV0TVS8"/>
<evidence type="ECO:0000313" key="2">
    <source>
        <dbReference type="EMBL" id="CAI5727074.1"/>
    </source>
</evidence>
<keyword evidence="3" id="KW-1185">Reference proteome</keyword>